<gene>
    <name evidence="3" type="primary">ehuB</name>
    <name evidence="3" type="ORF">ACFOX0_26045</name>
</gene>
<dbReference type="Pfam" id="PF00497">
    <property type="entry name" value="SBP_bac_3"/>
    <property type="match status" value="1"/>
</dbReference>
<accession>A0ABV8KTN7</accession>
<dbReference type="SUPFAM" id="SSF53850">
    <property type="entry name" value="Periplasmic binding protein-like II"/>
    <property type="match status" value="1"/>
</dbReference>
<dbReference type="CDD" id="cd01002">
    <property type="entry name" value="PBP2_Ehub_like"/>
    <property type="match status" value="1"/>
</dbReference>
<dbReference type="Gene3D" id="3.40.190.10">
    <property type="entry name" value="Periplasmic binding protein-like II"/>
    <property type="match status" value="2"/>
</dbReference>
<dbReference type="Proteomes" id="UP001595868">
    <property type="component" value="Unassembled WGS sequence"/>
</dbReference>
<dbReference type="PANTHER" id="PTHR35936">
    <property type="entry name" value="MEMBRANE-BOUND LYTIC MUREIN TRANSGLYCOSYLASE F"/>
    <property type="match status" value="1"/>
</dbReference>
<dbReference type="NCBIfam" id="TIGR02995">
    <property type="entry name" value="ectoine_ehuB"/>
    <property type="match status" value="1"/>
</dbReference>
<dbReference type="InterPro" id="IPR014337">
    <property type="entry name" value="Ectoine_EhuB"/>
</dbReference>
<evidence type="ECO:0000313" key="3">
    <source>
        <dbReference type="EMBL" id="MFC4109379.1"/>
    </source>
</evidence>
<dbReference type="PROSITE" id="PS51257">
    <property type="entry name" value="PROKAR_LIPOPROTEIN"/>
    <property type="match status" value="1"/>
</dbReference>
<dbReference type="SMART" id="SM00062">
    <property type="entry name" value="PBPb"/>
    <property type="match status" value="1"/>
</dbReference>
<dbReference type="RefSeq" id="WP_377550665.1">
    <property type="nucleotide sequence ID" value="NZ_JBHSBN010000023.1"/>
</dbReference>
<dbReference type="InterPro" id="IPR001638">
    <property type="entry name" value="Solute-binding_3/MltF_N"/>
</dbReference>
<dbReference type="EMBL" id="JBHSBN010000023">
    <property type="protein sequence ID" value="MFC4109379.1"/>
    <property type="molecule type" value="Genomic_DNA"/>
</dbReference>
<sequence length="299" mass="31598">MAVERVVTRRNLFRYAAAGAVVASGALAGCSRTGTADSGAGGQGLLKQAKERGYLTVGFAGEAPYAYKEGGDLTGQDPAVHREIWTSLGIKELRGVQVEFGQLIPGLNAKRFDVVAAGMFILPERCAQAKFSAPVYVAPQAFLVPAGNPKQITDFPSVAKSGITLGVLPGSVEASLGKKQGVTKTVEVASQRDGLSALKANRIQAFALTSISLRNMLKDNPNSGFELTEPFTPVVDGKEQIGAGGAVFRNESDELRMAFDRELAKLRESGKLLELIQPFGFGPETVPPADLTTEKLCQG</sequence>
<evidence type="ECO:0000313" key="4">
    <source>
        <dbReference type="Proteomes" id="UP001595868"/>
    </source>
</evidence>
<protein>
    <submittedName>
        <fullName evidence="3">Ectoine/hydroxyectoine ABC transporter substrate-binding protein EhuB</fullName>
    </submittedName>
</protein>
<organism evidence="3 4">
    <name type="scientific">Micromonospora zhanjiangensis</name>
    <dbReference type="NCBI Taxonomy" id="1522057"/>
    <lineage>
        <taxon>Bacteria</taxon>
        <taxon>Bacillati</taxon>
        <taxon>Actinomycetota</taxon>
        <taxon>Actinomycetes</taxon>
        <taxon>Micromonosporales</taxon>
        <taxon>Micromonosporaceae</taxon>
        <taxon>Micromonospora</taxon>
    </lineage>
</organism>
<keyword evidence="1" id="KW-0732">Signal</keyword>
<keyword evidence="4" id="KW-1185">Reference proteome</keyword>
<dbReference type="PANTHER" id="PTHR35936:SF17">
    <property type="entry name" value="ARGININE-BINDING EXTRACELLULAR PROTEIN ARTP"/>
    <property type="match status" value="1"/>
</dbReference>
<evidence type="ECO:0000256" key="1">
    <source>
        <dbReference type="ARBA" id="ARBA00022729"/>
    </source>
</evidence>
<proteinExistence type="predicted"/>
<name>A0ABV8KTN7_9ACTN</name>
<comment type="caution">
    <text evidence="3">The sequence shown here is derived from an EMBL/GenBank/DDBJ whole genome shotgun (WGS) entry which is preliminary data.</text>
</comment>
<evidence type="ECO:0000259" key="2">
    <source>
        <dbReference type="SMART" id="SM00062"/>
    </source>
</evidence>
<reference evidence="4" key="1">
    <citation type="journal article" date="2019" name="Int. J. Syst. Evol. Microbiol.">
        <title>The Global Catalogue of Microorganisms (GCM) 10K type strain sequencing project: providing services to taxonomists for standard genome sequencing and annotation.</title>
        <authorList>
            <consortium name="The Broad Institute Genomics Platform"/>
            <consortium name="The Broad Institute Genome Sequencing Center for Infectious Disease"/>
            <person name="Wu L."/>
            <person name="Ma J."/>
        </authorList>
    </citation>
    <scope>NUCLEOTIDE SEQUENCE [LARGE SCALE GENOMIC DNA]</scope>
    <source>
        <strain evidence="4">2902at01</strain>
    </source>
</reference>
<feature type="domain" description="Solute-binding protein family 3/N-terminal" evidence="2">
    <location>
        <begin position="54"/>
        <end position="283"/>
    </location>
</feature>